<gene>
    <name evidence="2" type="ORF">BVG79_01793</name>
</gene>
<dbReference type="Proteomes" id="UP000242447">
    <property type="component" value="Chromosome"/>
</dbReference>
<feature type="transmembrane region" description="Helical" evidence="1">
    <location>
        <begin position="140"/>
        <end position="173"/>
    </location>
</feature>
<accession>A0A1W6P1H5</accession>
<dbReference type="STRING" id="92947.BVG79_01793"/>
<keyword evidence="1" id="KW-0812">Transmembrane</keyword>
<dbReference type="Pfam" id="PF06055">
    <property type="entry name" value="ExoD"/>
    <property type="match status" value="1"/>
</dbReference>
<proteinExistence type="predicted"/>
<feature type="transmembrane region" description="Helical" evidence="1">
    <location>
        <begin position="179"/>
        <end position="203"/>
    </location>
</feature>
<evidence type="ECO:0000256" key="1">
    <source>
        <dbReference type="SAM" id="Phobius"/>
    </source>
</evidence>
<dbReference type="AlphaFoldDB" id="A0A1W6P1H5"/>
<organism evidence="2 3">
    <name type="scientific">Ketogulonicigenium robustum</name>
    <dbReference type="NCBI Taxonomy" id="92947"/>
    <lineage>
        <taxon>Bacteria</taxon>
        <taxon>Pseudomonadati</taxon>
        <taxon>Pseudomonadota</taxon>
        <taxon>Alphaproteobacteria</taxon>
        <taxon>Rhodobacterales</taxon>
        <taxon>Roseobacteraceae</taxon>
        <taxon>Ketogulonicigenium</taxon>
    </lineage>
</organism>
<dbReference type="InterPro" id="IPR010331">
    <property type="entry name" value="ExoD"/>
</dbReference>
<dbReference type="PIRSF" id="PIRSF033239">
    <property type="entry name" value="ExoD"/>
    <property type="match status" value="1"/>
</dbReference>
<protein>
    <submittedName>
        <fullName evidence="2">Exopolysaccharide synthesis, ExoD</fullName>
    </submittedName>
</protein>
<dbReference type="PANTHER" id="PTHR41795:SF1">
    <property type="entry name" value="EXOPOLYSACCHARIDE SYNTHESIS PROTEIN"/>
    <property type="match status" value="1"/>
</dbReference>
<dbReference type="PANTHER" id="PTHR41795">
    <property type="entry name" value="EXOPOLYSACCHARIDE SYNTHESIS PROTEIN"/>
    <property type="match status" value="1"/>
</dbReference>
<dbReference type="OrthoDB" id="8550083at2"/>
<sequence>MTDNIPPRPTPPIPPQKTSLAQVLRSIADGSQDERISIRMLLEAMDGRAFGALLLLFALPNVLPAPPGTSGILGLPLIFLTLQMMLGRDPWLPKVIADRSMPRTGFVSLVDRINPWLDRAEKLTAPRLQSLMNDRTEQIIGGFCLILAIVLVLPIPLGNMMPSFAICLIALGLLARDGLWVLAGLLTGVASLVIVSGVVYALIKAALFIIMKAFAG</sequence>
<reference evidence="2 3" key="1">
    <citation type="submission" date="2017-02" db="EMBL/GenBank/DDBJ databases">
        <title>Ketogulonicigenium robustum SPU B003 Genome sequencing and assembly.</title>
        <authorList>
            <person name="Li Y."/>
            <person name="Liu L."/>
            <person name="Wang C."/>
            <person name="Zhang M."/>
            <person name="Zhang T."/>
            <person name="Zhang Y."/>
        </authorList>
    </citation>
    <scope>NUCLEOTIDE SEQUENCE [LARGE SCALE GENOMIC DNA]</scope>
    <source>
        <strain evidence="2 3">SPU_B003</strain>
    </source>
</reference>
<keyword evidence="3" id="KW-1185">Reference proteome</keyword>
<evidence type="ECO:0000313" key="2">
    <source>
        <dbReference type="EMBL" id="ARO15137.1"/>
    </source>
</evidence>
<keyword evidence="1" id="KW-0472">Membrane</keyword>
<keyword evidence="1" id="KW-1133">Transmembrane helix</keyword>
<dbReference type="EMBL" id="CP019937">
    <property type="protein sequence ID" value="ARO15137.1"/>
    <property type="molecule type" value="Genomic_DNA"/>
</dbReference>
<dbReference type="KEGG" id="kro:BVG79_01793"/>
<evidence type="ECO:0000313" key="3">
    <source>
        <dbReference type="Proteomes" id="UP000242447"/>
    </source>
</evidence>
<dbReference type="RefSeq" id="WP_085786573.1">
    <property type="nucleotide sequence ID" value="NZ_CP019937.1"/>
</dbReference>
<name>A0A1W6P1H5_9RHOB</name>